<feature type="domain" description="DUF1206" evidence="2">
    <location>
        <begin position="131"/>
        <end position="198"/>
    </location>
</feature>
<dbReference type="Proteomes" id="UP001595998">
    <property type="component" value="Unassembled WGS sequence"/>
</dbReference>
<evidence type="ECO:0000259" key="2">
    <source>
        <dbReference type="Pfam" id="PF06724"/>
    </source>
</evidence>
<accession>A0ABV8XMC6</accession>
<keyword evidence="4" id="KW-1185">Reference proteome</keyword>
<feature type="domain" description="DUF1206" evidence="2">
    <location>
        <begin position="43"/>
        <end position="114"/>
    </location>
</feature>
<name>A0ABV8XMC6_9DEIO</name>
<feature type="domain" description="DUF1206" evidence="2">
    <location>
        <begin position="224"/>
        <end position="293"/>
    </location>
</feature>
<comment type="caution">
    <text evidence="3">The sequence shown here is derived from an EMBL/GenBank/DDBJ whole genome shotgun (WGS) entry which is preliminary data.</text>
</comment>
<feature type="transmembrane region" description="Helical" evidence="1">
    <location>
        <begin position="50"/>
        <end position="72"/>
    </location>
</feature>
<evidence type="ECO:0000313" key="4">
    <source>
        <dbReference type="Proteomes" id="UP001595998"/>
    </source>
</evidence>
<proteinExistence type="predicted"/>
<feature type="transmembrane region" description="Helical" evidence="1">
    <location>
        <begin position="221"/>
        <end position="245"/>
    </location>
</feature>
<feature type="transmembrane region" description="Helical" evidence="1">
    <location>
        <begin position="270"/>
        <end position="292"/>
    </location>
</feature>
<keyword evidence="1" id="KW-1133">Transmembrane helix</keyword>
<keyword evidence="1" id="KW-0812">Transmembrane</keyword>
<reference evidence="4" key="1">
    <citation type="journal article" date="2019" name="Int. J. Syst. Evol. Microbiol.">
        <title>The Global Catalogue of Microorganisms (GCM) 10K type strain sequencing project: providing services to taxonomists for standard genome sequencing and annotation.</title>
        <authorList>
            <consortium name="The Broad Institute Genomics Platform"/>
            <consortium name="The Broad Institute Genome Sequencing Center for Infectious Disease"/>
            <person name="Wu L."/>
            <person name="Ma J."/>
        </authorList>
    </citation>
    <scope>NUCLEOTIDE SEQUENCE [LARGE SCALE GENOMIC DNA]</scope>
    <source>
        <strain evidence="4">CCUG 56029</strain>
    </source>
</reference>
<evidence type="ECO:0000313" key="3">
    <source>
        <dbReference type="EMBL" id="MFC4426595.1"/>
    </source>
</evidence>
<dbReference type="InterPro" id="IPR009597">
    <property type="entry name" value="DUF1206"/>
</dbReference>
<organism evidence="3 4">
    <name type="scientific">Deinococcus navajonensis</name>
    <dbReference type="NCBI Taxonomy" id="309884"/>
    <lineage>
        <taxon>Bacteria</taxon>
        <taxon>Thermotogati</taxon>
        <taxon>Deinococcota</taxon>
        <taxon>Deinococci</taxon>
        <taxon>Deinococcales</taxon>
        <taxon>Deinococcaceae</taxon>
        <taxon>Deinococcus</taxon>
    </lineage>
</organism>
<dbReference type="Pfam" id="PF06724">
    <property type="entry name" value="DUF1206"/>
    <property type="match status" value="3"/>
</dbReference>
<feature type="transmembrane region" description="Helical" evidence="1">
    <location>
        <begin position="131"/>
        <end position="151"/>
    </location>
</feature>
<dbReference type="RefSeq" id="WP_380039221.1">
    <property type="nucleotide sequence ID" value="NZ_JBHSEH010000009.1"/>
</dbReference>
<sequence length="302" mass="31123">MADLKQTGKHLAGEVHSGLHQVGAGASGVTHQVAPALETLARVGYASKGVVYGAVGLLALSVALGRSLGMGGATTDSKGALVRLQDLPGGQGLLWLLVLGLIGYALWQLLRAVMDPEQQGKGAKGIVKRGGYLLSSIFNLGLALFAGRLAVSGAAARNQHSEAQTAGQVLSVPGGQLLLGLAGVALLAIAGNQLYSAYGAKFMKRMKFSGSSGRGETLKRIGQVGIGARGLTTAIIAVFLLVAAWRNKAGMVPGVSEVLTWLRNQPAGTFLLGTLALGTLCYGVWCVVQALYRRIQIEGSRA</sequence>
<feature type="transmembrane region" description="Helical" evidence="1">
    <location>
        <begin position="177"/>
        <end position="200"/>
    </location>
</feature>
<keyword evidence="1" id="KW-0472">Membrane</keyword>
<evidence type="ECO:0000256" key="1">
    <source>
        <dbReference type="SAM" id="Phobius"/>
    </source>
</evidence>
<dbReference type="EMBL" id="JBHSEH010000009">
    <property type="protein sequence ID" value="MFC4426595.1"/>
    <property type="molecule type" value="Genomic_DNA"/>
</dbReference>
<gene>
    <name evidence="3" type="ORF">ACFOZ9_10250</name>
</gene>
<feature type="transmembrane region" description="Helical" evidence="1">
    <location>
        <begin position="92"/>
        <end position="110"/>
    </location>
</feature>
<protein>
    <submittedName>
        <fullName evidence="3">DUF1206 domain-containing protein</fullName>
    </submittedName>
</protein>